<dbReference type="WBParaSite" id="MBELARI_LOCUS10686">
    <property type="protein sequence ID" value="MBELARI_LOCUS10686"/>
    <property type="gene ID" value="MBELARI_LOCUS10686"/>
</dbReference>
<keyword evidence="1" id="KW-0812">Transmembrane</keyword>
<keyword evidence="1" id="KW-0472">Membrane</keyword>
<feature type="transmembrane region" description="Helical" evidence="1">
    <location>
        <begin position="39"/>
        <end position="58"/>
    </location>
</feature>
<accession>A0AAF3E9U3</accession>
<name>A0AAF3E9U3_9BILA</name>
<dbReference type="AlphaFoldDB" id="A0AAF3E9U3"/>
<protein>
    <submittedName>
        <fullName evidence="3">Uncharacterized protein</fullName>
    </submittedName>
</protein>
<keyword evidence="1" id="KW-1133">Transmembrane helix</keyword>
<proteinExistence type="predicted"/>
<keyword evidence="2" id="KW-1185">Reference proteome</keyword>
<evidence type="ECO:0000256" key="1">
    <source>
        <dbReference type="SAM" id="Phobius"/>
    </source>
</evidence>
<dbReference type="Proteomes" id="UP000887575">
    <property type="component" value="Unassembled WGS sequence"/>
</dbReference>
<organism evidence="2 3">
    <name type="scientific">Mesorhabditis belari</name>
    <dbReference type="NCBI Taxonomy" id="2138241"/>
    <lineage>
        <taxon>Eukaryota</taxon>
        <taxon>Metazoa</taxon>
        <taxon>Ecdysozoa</taxon>
        <taxon>Nematoda</taxon>
        <taxon>Chromadorea</taxon>
        <taxon>Rhabditida</taxon>
        <taxon>Rhabditina</taxon>
        <taxon>Rhabditomorpha</taxon>
        <taxon>Rhabditoidea</taxon>
        <taxon>Rhabditidae</taxon>
        <taxon>Mesorhabditinae</taxon>
        <taxon>Mesorhabditis</taxon>
    </lineage>
</organism>
<evidence type="ECO:0000313" key="3">
    <source>
        <dbReference type="WBParaSite" id="MBELARI_LOCUS10686"/>
    </source>
</evidence>
<reference evidence="3" key="1">
    <citation type="submission" date="2024-02" db="UniProtKB">
        <authorList>
            <consortium name="WormBaseParasite"/>
        </authorList>
    </citation>
    <scope>IDENTIFICATION</scope>
</reference>
<evidence type="ECO:0000313" key="2">
    <source>
        <dbReference type="Proteomes" id="UP000887575"/>
    </source>
</evidence>
<sequence length="88" mass="9988">MNRAILGLGRQFVAVQKRALHKGVDSTPPLRFMPIPERIGLYFFIAVAFLSYPTSVLLRLDSLRPRADNLLSPEVQAQIDEIRAARRK</sequence>